<dbReference type="AlphaFoldDB" id="A0A1S3KC26"/>
<evidence type="ECO:0000256" key="7">
    <source>
        <dbReference type="ARBA" id="ARBA00023034"/>
    </source>
</evidence>
<evidence type="ECO:0000256" key="2">
    <source>
        <dbReference type="ARBA" id="ARBA00010569"/>
    </source>
</evidence>
<dbReference type="PANTHER" id="PTHR12129:SF17">
    <property type="entry name" value="HEPARAN SULFATE 2-O-SULFOTRANSFERASE 1"/>
    <property type="match status" value="1"/>
</dbReference>
<dbReference type="GO" id="GO:0000139">
    <property type="term" value="C:Golgi membrane"/>
    <property type="evidence" value="ECO:0007669"/>
    <property type="project" value="UniProtKB-SubCell"/>
</dbReference>
<dbReference type="Gene3D" id="3.40.50.300">
    <property type="entry name" value="P-loop containing nucleotide triphosphate hydrolases"/>
    <property type="match status" value="1"/>
</dbReference>
<dbReference type="InterPro" id="IPR027417">
    <property type="entry name" value="P-loop_NTPase"/>
</dbReference>
<keyword evidence="3" id="KW-0808">Transferase</keyword>
<evidence type="ECO:0000256" key="6">
    <source>
        <dbReference type="ARBA" id="ARBA00022989"/>
    </source>
</evidence>
<keyword evidence="8 16" id="KW-0175">Coiled coil</keyword>
<keyword evidence="10" id="KW-1015">Disulfide bond</keyword>
<dbReference type="PANTHER" id="PTHR12129">
    <property type="entry name" value="HEPARAN SULFATE 2-O-SULFOTRANSFERASE"/>
    <property type="match status" value="1"/>
</dbReference>
<evidence type="ECO:0000256" key="16">
    <source>
        <dbReference type="SAM" id="Coils"/>
    </source>
</evidence>
<evidence type="ECO:0000256" key="13">
    <source>
        <dbReference type="ARBA" id="ARBA00093643"/>
    </source>
</evidence>
<dbReference type="Pfam" id="PF03567">
    <property type="entry name" value="Sulfotransfer_2"/>
    <property type="match status" value="1"/>
</dbReference>
<accession>A0A1S3KC26</accession>
<evidence type="ECO:0000256" key="4">
    <source>
        <dbReference type="ARBA" id="ARBA00022692"/>
    </source>
</evidence>
<dbReference type="InterPro" id="IPR005331">
    <property type="entry name" value="Sulfotransferase"/>
</dbReference>
<dbReference type="InterPro" id="IPR007734">
    <property type="entry name" value="Heparan_SO4_2-O-STrfase"/>
</dbReference>
<organism evidence="17 18">
    <name type="scientific">Lingula anatina</name>
    <name type="common">Brachiopod</name>
    <name type="synonym">Lingula unguis</name>
    <dbReference type="NCBI Taxonomy" id="7574"/>
    <lineage>
        <taxon>Eukaryota</taxon>
        <taxon>Metazoa</taxon>
        <taxon>Spiralia</taxon>
        <taxon>Lophotrochozoa</taxon>
        <taxon>Brachiopoda</taxon>
        <taxon>Linguliformea</taxon>
        <taxon>Lingulata</taxon>
        <taxon>Lingulida</taxon>
        <taxon>Linguloidea</taxon>
        <taxon>Lingulidae</taxon>
        <taxon>Lingula</taxon>
    </lineage>
</organism>
<evidence type="ECO:0000256" key="10">
    <source>
        <dbReference type="ARBA" id="ARBA00023157"/>
    </source>
</evidence>
<evidence type="ECO:0000313" key="17">
    <source>
        <dbReference type="Proteomes" id="UP000085678"/>
    </source>
</evidence>
<dbReference type="FunFam" id="3.40.50.300:FF:000534">
    <property type="entry name" value="Heparan sulfate 2-O-sulfotransferase 1"/>
    <property type="match status" value="1"/>
</dbReference>
<feature type="coiled-coil region" evidence="16">
    <location>
        <begin position="28"/>
        <end position="55"/>
    </location>
</feature>
<keyword evidence="5" id="KW-0735">Signal-anchor</keyword>
<keyword evidence="17" id="KW-1185">Reference proteome</keyword>
<keyword evidence="11" id="KW-0325">Glycoprotein</keyword>
<dbReference type="OMA" id="PNQIQFV"/>
<dbReference type="SUPFAM" id="SSF52540">
    <property type="entry name" value="P-loop containing nucleoside triphosphate hydrolases"/>
    <property type="match status" value="1"/>
</dbReference>
<dbReference type="Proteomes" id="UP000085678">
    <property type="component" value="Unplaced"/>
</dbReference>
<evidence type="ECO:0000256" key="11">
    <source>
        <dbReference type="ARBA" id="ARBA00023180"/>
    </source>
</evidence>
<keyword evidence="6" id="KW-1133">Transmembrane helix</keyword>
<keyword evidence="4" id="KW-0812">Transmembrane</keyword>
<evidence type="ECO:0000256" key="15">
    <source>
        <dbReference type="ARBA" id="ARBA00093675"/>
    </source>
</evidence>
<evidence type="ECO:0000256" key="1">
    <source>
        <dbReference type="ARBA" id="ARBA00004323"/>
    </source>
</evidence>
<evidence type="ECO:0000313" key="18">
    <source>
        <dbReference type="RefSeq" id="XP_013420047.1"/>
    </source>
</evidence>
<evidence type="ECO:0000256" key="5">
    <source>
        <dbReference type="ARBA" id="ARBA00022968"/>
    </source>
</evidence>
<sequence length="361" mass="41973">MRFLRFGMQGKQILLAAAVAVTVLFTFYAVISSRIEELEKTKNRLEQAVAKLQVDRVSWGQFKKQTDVENADVDMAVADSDDLVVIYNRVPKTGSTSFAGVAYSLCSRNKYHVLHLNVSKNSHTMSLADQLRFVKNITRWNSMKPALYHGHLAYLEFGRFGIRDRPVYINIIRDPLDRLISYYYFMRFGDDFRPHLKRRKQGDKETFDQCVAKDGNDCDPVNLWLQIPFFCGHAAECWVPGNEWALQMAKYNLVNNYLVVGITEELEEFVAVLEATLPRMFKGALDMFISGEKSHLRKTTNKKPPSEETVSKIQESNIWKMEHDFYEFAKKQFHFIKSKSLQGDSLKPFKQLFFYEKIRPR</sequence>
<dbReference type="OrthoDB" id="10019582at2759"/>
<gene>
    <name evidence="18" type="primary">LOC106180574</name>
</gene>
<comment type="similarity">
    <text evidence="2">Belongs to the sulfotransferase 3 family.</text>
</comment>
<dbReference type="KEGG" id="lak:106180574"/>
<dbReference type="GeneID" id="106180574"/>
<comment type="subcellular location">
    <subcellularLocation>
        <location evidence="1">Golgi apparatus membrane</location>
        <topology evidence="1">Single-pass type II membrane protein</topology>
    </subcellularLocation>
</comment>
<keyword evidence="7" id="KW-0333">Golgi apparatus</keyword>
<evidence type="ECO:0000256" key="3">
    <source>
        <dbReference type="ARBA" id="ARBA00022679"/>
    </source>
</evidence>
<proteinExistence type="inferred from homology"/>
<dbReference type="GO" id="GO:0004394">
    <property type="term" value="F:heparan sulfate 2-sulfotransferase activity"/>
    <property type="evidence" value="ECO:0007669"/>
    <property type="project" value="TreeGrafter"/>
</dbReference>
<reference evidence="18" key="1">
    <citation type="submission" date="2025-08" db="UniProtKB">
        <authorList>
            <consortium name="RefSeq"/>
        </authorList>
    </citation>
    <scope>IDENTIFICATION</scope>
    <source>
        <tissue evidence="18">Gonads</tissue>
    </source>
</reference>
<protein>
    <recommendedName>
        <fullName evidence="12">Heparan sulfate 2-O-sulfotransferase 1</fullName>
    </recommendedName>
    <alternativeName>
        <fullName evidence="15">2-O-sulfotransferase</fullName>
    </alternativeName>
    <alternativeName>
        <fullName evidence="14">HS 2-O-sulfotransferase</fullName>
    </alternativeName>
    <alternativeName>
        <fullName evidence="13">Heparan sulfate 2-sulfotransferase</fullName>
    </alternativeName>
</protein>
<dbReference type="FunCoup" id="A0A1S3KC26">
    <property type="interactions" value="1839"/>
</dbReference>
<dbReference type="RefSeq" id="XP_013420047.1">
    <property type="nucleotide sequence ID" value="XM_013564593.1"/>
</dbReference>
<evidence type="ECO:0000256" key="8">
    <source>
        <dbReference type="ARBA" id="ARBA00023054"/>
    </source>
</evidence>
<evidence type="ECO:0000256" key="12">
    <source>
        <dbReference type="ARBA" id="ARBA00039773"/>
    </source>
</evidence>
<dbReference type="STRING" id="7574.A0A1S3KC26"/>
<dbReference type="InParanoid" id="A0A1S3KC26"/>
<keyword evidence="9" id="KW-0472">Membrane</keyword>
<evidence type="ECO:0000256" key="9">
    <source>
        <dbReference type="ARBA" id="ARBA00023136"/>
    </source>
</evidence>
<evidence type="ECO:0000256" key="14">
    <source>
        <dbReference type="ARBA" id="ARBA00093670"/>
    </source>
</evidence>
<name>A0A1S3KC26_LINAN</name>